<sequence length="241" mass="25862">MRHDDHRILCLQLQHQVFNLGGGDGVQRAGRLIHQQHFRLHRQAAGDAQALLLPAGDGHGALFQVVLHLIPEGGLRKRAFNDLIQLRLALGAVHSRAIGNVVVDGHGKRVGLLKHHAHPLAQHVHFHPGGVDIFPVQQKSARDAAAGDEIVHPVKGFEQRGFAAAGRPDKGRHLSGGYPHGDVFERLKVGIPQIGIPYVKGDACGAFGRISGCACVEFKIGHLSALPGATAPRRFGANAEF</sequence>
<dbReference type="AlphaFoldDB" id="A0A645F4C8"/>
<reference evidence="1" key="1">
    <citation type="submission" date="2019-08" db="EMBL/GenBank/DDBJ databases">
        <authorList>
            <person name="Kucharzyk K."/>
            <person name="Murdoch R.W."/>
            <person name="Higgins S."/>
            <person name="Loffler F."/>
        </authorList>
    </citation>
    <scope>NUCLEOTIDE SEQUENCE</scope>
</reference>
<protein>
    <submittedName>
        <fullName evidence="1">Uncharacterized protein</fullName>
    </submittedName>
</protein>
<dbReference type="AntiFam" id="ANF00142">
    <property type="entry name" value="Shadow ORF (opposite yadG)"/>
</dbReference>
<comment type="caution">
    <text evidence="1">The sequence shown here is derived from an EMBL/GenBank/DDBJ whole genome shotgun (WGS) entry which is preliminary data.</text>
</comment>
<proteinExistence type="predicted"/>
<gene>
    <name evidence="1" type="ORF">SDC9_156315</name>
</gene>
<organism evidence="1">
    <name type="scientific">bioreactor metagenome</name>
    <dbReference type="NCBI Taxonomy" id="1076179"/>
    <lineage>
        <taxon>unclassified sequences</taxon>
        <taxon>metagenomes</taxon>
        <taxon>ecological metagenomes</taxon>
    </lineage>
</organism>
<accession>A0A645F4C8</accession>
<dbReference type="AntiFam" id="ANF00095">
    <property type="entry name" value="Shadow ORF (opposite ABC transporters)"/>
</dbReference>
<evidence type="ECO:0000313" key="1">
    <source>
        <dbReference type="EMBL" id="MPN09027.1"/>
    </source>
</evidence>
<name>A0A645F4C8_9ZZZZ</name>
<dbReference type="EMBL" id="VSSQ01055120">
    <property type="protein sequence ID" value="MPN09027.1"/>
    <property type="molecule type" value="Genomic_DNA"/>
</dbReference>